<reference evidence="1 2" key="1">
    <citation type="submission" date="2015-11" db="EMBL/GenBank/DDBJ databases">
        <title>Genomic analysis of 38 Legionella species identifies large and diverse effector repertoires.</title>
        <authorList>
            <person name="Burstein D."/>
            <person name="Amaro F."/>
            <person name="Zusman T."/>
            <person name="Lifshitz Z."/>
            <person name="Cohen O."/>
            <person name="Gilbert J.A."/>
            <person name="Pupko T."/>
            <person name="Shuman H.A."/>
            <person name="Segal G."/>
        </authorList>
    </citation>
    <scope>NUCLEOTIDE SEQUENCE [LARGE SCALE GENOMIC DNA]</scope>
    <source>
        <strain evidence="1 2">Mt.St.Helens-4</strain>
    </source>
</reference>
<comment type="caution">
    <text evidence="1">The sequence shown here is derived from an EMBL/GenBank/DDBJ whole genome shotgun (WGS) entry which is preliminary data.</text>
</comment>
<dbReference type="Proteomes" id="UP000054621">
    <property type="component" value="Unassembled WGS sequence"/>
</dbReference>
<evidence type="ECO:0000313" key="1">
    <source>
        <dbReference type="EMBL" id="KTD55239.1"/>
    </source>
</evidence>
<dbReference type="AlphaFoldDB" id="A0A0W0YEJ5"/>
<sequence length="204" mass="23511">MKHYSNSPKDSFFNSDEKSKKLPLTSQEAYDLLSSSYALHDISSIVYNFNQLVDKNNSVLKSHHYGQGRQNLIDNQAYINDMNNILVRLNAAVKDEKPYRSLFGDVVRLKEHLQVIIGYYQDQLKKGLPDVKAYQASASFAPLMSAMAHHEKPFIDDTESQEIEKFVINHNARDIMNRDMLRITDIVMNPFLKDHSKDTAFSYC</sequence>
<accession>A0A0W0YEJ5</accession>
<proteinExistence type="predicted"/>
<dbReference type="EMBL" id="LNYV01000036">
    <property type="protein sequence ID" value="KTD55239.1"/>
    <property type="molecule type" value="Genomic_DNA"/>
</dbReference>
<dbReference type="OrthoDB" id="5652850at2"/>
<evidence type="ECO:0000313" key="2">
    <source>
        <dbReference type="Proteomes" id="UP000054621"/>
    </source>
</evidence>
<dbReference type="RefSeq" id="WP_027272597.1">
    <property type="nucleotide sequence ID" value="NZ_CAAAJE010000013.1"/>
</dbReference>
<dbReference type="STRING" id="28087.Lsai_2831"/>
<gene>
    <name evidence="1" type="ORF">Lsai_2831</name>
</gene>
<dbReference type="PATRIC" id="fig|28087.4.peg.3038"/>
<dbReference type="eggNOG" id="ENOG5031EAN">
    <property type="taxonomic scope" value="Bacteria"/>
</dbReference>
<name>A0A0W0YEJ5_9GAMM</name>
<organism evidence="1 2">
    <name type="scientific">Legionella sainthelensi</name>
    <dbReference type="NCBI Taxonomy" id="28087"/>
    <lineage>
        <taxon>Bacteria</taxon>
        <taxon>Pseudomonadati</taxon>
        <taxon>Pseudomonadota</taxon>
        <taxon>Gammaproteobacteria</taxon>
        <taxon>Legionellales</taxon>
        <taxon>Legionellaceae</taxon>
        <taxon>Legionella</taxon>
    </lineage>
</organism>
<protein>
    <submittedName>
        <fullName evidence="1">Uncharacterized protein</fullName>
    </submittedName>
</protein>